<feature type="transmembrane region" description="Helical" evidence="13">
    <location>
        <begin position="106"/>
        <end position="125"/>
    </location>
</feature>
<feature type="transmembrane region" description="Helical" evidence="13">
    <location>
        <begin position="69"/>
        <end position="86"/>
    </location>
</feature>
<proteinExistence type="inferred from homology"/>
<keyword evidence="9" id="KW-0406">Ion transport</keyword>
<feature type="transmembrane region" description="Helical" evidence="13">
    <location>
        <begin position="172"/>
        <end position="192"/>
    </location>
</feature>
<keyword evidence="3" id="KW-0813">Transport</keyword>
<protein>
    <submittedName>
        <fullName evidence="14">Putative membrane protein</fullName>
    </submittedName>
</protein>
<feature type="transmembrane region" description="Helical" evidence="13">
    <location>
        <begin position="21"/>
        <end position="38"/>
    </location>
</feature>
<keyword evidence="5 13" id="KW-0812">Transmembrane</keyword>
<dbReference type="PANTHER" id="PTHR31462">
    <property type="entry name" value="ENDOSOMAL/LYSOSOMAL POTASSIUM CHANNEL TMEM175"/>
    <property type="match status" value="1"/>
</dbReference>
<dbReference type="GO" id="GO:0015252">
    <property type="term" value="F:proton channel activity"/>
    <property type="evidence" value="ECO:0007669"/>
    <property type="project" value="InterPro"/>
</dbReference>
<dbReference type="InterPro" id="IPR010617">
    <property type="entry name" value="TMEM175-like"/>
</dbReference>
<dbReference type="RefSeq" id="WP_185089865.1">
    <property type="nucleotide sequence ID" value="NZ_JACHJB010000005.1"/>
</dbReference>
<dbReference type="AlphaFoldDB" id="A0A7X0CCE8"/>
<evidence type="ECO:0000256" key="12">
    <source>
        <dbReference type="ARBA" id="ARBA00034430"/>
    </source>
</evidence>
<keyword evidence="6" id="KW-0631">Potassium channel</keyword>
<gene>
    <name evidence="14" type="ORF">FHU36_008714</name>
</gene>
<keyword evidence="4" id="KW-0633">Potassium transport</keyword>
<evidence type="ECO:0000313" key="15">
    <source>
        <dbReference type="Proteomes" id="UP000583800"/>
    </source>
</evidence>
<keyword evidence="10 13" id="KW-0472">Membrane</keyword>
<evidence type="ECO:0000256" key="7">
    <source>
        <dbReference type="ARBA" id="ARBA00022958"/>
    </source>
</evidence>
<evidence type="ECO:0000256" key="6">
    <source>
        <dbReference type="ARBA" id="ARBA00022826"/>
    </source>
</evidence>
<evidence type="ECO:0000256" key="1">
    <source>
        <dbReference type="ARBA" id="ARBA00004141"/>
    </source>
</evidence>
<evidence type="ECO:0000256" key="5">
    <source>
        <dbReference type="ARBA" id="ARBA00022692"/>
    </source>
</evidence>
<dbReference type="Pfam" id="PF06736">
    <property type="entry name" value="TMEM175"/>
    <property type="match status" value="1"/>
</dbReference>
<organism evidence="14 15">
    <name type="scientific">Nonomuraea muscovyensis</name>
    <dbReference type="NCBI Taxonomy" id="1124761"/>
    <lineage>
        <taxon>Bacteria</taxon>
        <taxon>Bacillati</taxon>
        <taxon>Actinomycetota</taxon>
        <taxon>Actinomycetes</taxon>
        <taxon>Streptosporangiales</taxon>
        <taxon>Streptosporangiaceae</taxon>
        <taxon>Nonomuraea</taxon>
    </lineage>
</organism>
<evidence type="ECO:0000256" key="9">
    <source>
        <dbReference type="ARBA" id="ARBA00023065"/>
    </source>
</evidence>
<keyword evidence="8 13" id="KW-1133">Transmembrane helix</keyword>
<dbReference type="EMBL" id="JACHJB010000005">
    <property type="protein sequence ID" value="MBB6352118.1"/>
    <property type="molecule type" value="Genomic_DNA"/>
</dbReference>
<comment type="caution">
    <text evidence="14">The sequence shown here is derived from an EMBL/GenBank/DDBJ whole genome shotgun (WGS) entry which is preliminary data.</text>
</comment>
<accession>A0A7X0CCE8</accession>
<evidence type="ECO:0000256" key="8">
    <source>
        <dbReference type="ARBA" id="ARBA00022989"/>
    </source>
</evidence>
<dbReference type="GO" id="GO:0016020">
    <property type="term" value="C:membrane"/>
    <property type="evidence" value="ECO:0007669"/>
    <property type="project" value="UniProtKB-SubCell"/>
</dbReference>
<keyword evidence="15" id="KW-1185">Reference proteome</keyword>
<feature type="transmembrane region" description="Helical" evidence="13">
    <location>
        <begin position="131"/>
        <end position="152"/>
    </location>
</feature>
<comment type="subcellular location">
    <subcellularLocation>
        <location evidence="1">Membrane</location>
        <topology evidence="1">Multi-pass membrane protein</topology>
    </subcellularLocation>
</comment>
<evidence type="ECO:0000256" key="4">
    <source>
        <dbReference type="ARBA" id="ARBA00022538"/>
    </source>
</evidence>
<name>A0A7X0CCE8_9ACTN</name>
<evidence type="ECO:0000313" key="14">
    <source>
        <dbReference type="EMBL" id="MBB6352118.1"/>
    </source>
</evidence>
<keyword evidence="7" id="KW-0630">Potassium</keyword>
<comment type="catalytic activity">
    <reaction evidence="12">
        <text>K(+)(in) = K(+)(out)</text>
        <dbReference type="Rhea" id="RHEA:29463"/>
        <dbReference type="ChEBI" id="CHEBI:29103"/>
    </reaction>
</comment>
<keyword evidence="11" id="KW-0407">Ion channel</keyword>
<evidence type="ECO:0000256" key="13">
    <source>
        <dbReference type="SAM" id="Phobius"/>
    </source>
</evidence>
<dbReference type="PANTHER" id="PTHR31462:SF5">
    <property type="entry name" value="ENDOSOMAL_LYSOSOMAL PROTON CHANNEL TMEM175"/>
    <property type="match status" value="1"/>
</dbReference>
<evidence type="ECO:0000256" key="3">
    <source>
        <dbReference type="ARBA" id="ARBA00022448"/>
    </source>
</evidence>
<dbReference type="GO" id="GO:0005267">
    <property type="term" value="F:potassium channel activity"/>
    <property type="evidence" value="ECO:0007669"/>
    <property type="project" value="UniProtKB-KW"/>
</dbReference>
<evidence type="ECO:0000256" key="2">
    <source>
        <dbReference type="ARBA" id="ARBA00006920"/>
    </source>
</evidence>
<comment type="similarity">
    <text evidence="2">Belongs to the TMEM175 family.</text>
</comment>
<sequence length="221" mass="23612">MSDGGAARSAGVEPGESHERVGAFVDAVFAIAMTLLAVEIPRPPAELVESDAPRMVLAARLWDFLGGDWSTWMAFVIAFLILWGVWRHHHRTLDLVTRVTRRVMRWHVPLLLVVVLLPYATGLIGETVRNPLAVCLFAGTVAALLLSQAGLLRAIVGDGALRPGANGRAMRVQAGTLAVVGVFWLATAGLTWLMDGVVFLWLLGPVVGGVAARAIGRIVPS</sequence>
<feature type="transmembrane region" description="Helical" evidence="13">
    <location>
        <begin position="198"/>
        <end position="216"/>
    </location>
</feature>
<dbReference type="Proteomes" id="UP000583800">
    <property type="component" value="Unassembled WGS sequence"/>
</dbReference>
<reference evidence="14 15" key="1">
    <citation type="submission" date="2020-08" db="EMBL/GenBank/DDBJ databases">
        <title>Sequencing the genomes of 1000 actinobacteria strains.</title>
        <authorList>
            <person name="Klenk H.-P."/>
        </authorList>
    </citation>
    <scope>NUCLEOTIDE SEQUENCE [LARGE SCALE GENOMIC DNA]</scope>
    <source>
        <strain evidence="14 15">DSM 45913</strain>
    </source>
</reference>
<evidence type="ECO:0000256" key="11">
    <source>
        <dbReference type="ARBA" id="ARBA00023303"/>
    </source>
</evidence>
<evidence type="ECO:0000256" key="10">
    <source>
        <dbReference type="ARBA" id="ARBA00023136"/>
    </source>
</evidence>